<evidence type="ECO:0000256" key="3">
    <source>
        <dbReference type="ARBA" id="ARBA00022723"/>
    </source>
</evidence>
<feature type="domain" description="Pep3/Vps18 beta-propeller" evidence="8">
    <location>
        <begin position="20"/>
        <end position="394"/>
    </location>
</feature>
<reference evidence="11" key="1">
    <citation type="submission" date="2017-02" db="UniProtKB">
        <authorList>
            <consortium name="WormBaseParasite"/>
        </authorList>
    </citation>
    <scope>IDENTIFICATION</scope>
</reference>
<keyword evidence="10" id="KW-1185">Reference proteome</keyword>
<organism evidence="10 11">
    <name type="scientific">Syphacia muris</name>
    <dbReference type="NCBI Taxonomy" id="451379"/>
    <lineage>
        <taxon>Eukaryota</taxon>
        <taxon>Metazoa</taxon>
        <taxon>Ecdysozoa</taxon>
        <taxon>Nematoda</taxon>
        <taxon>Chromadorea</taxon>
        <taxon>Rhabditida</taxon>
        <taxon>Spirurina</taxon>
        <taxon>Oxyuridomorpha</taxon>
        <taxon>Oxyuroidea</taxon>
        <taxon>Oxyuridae</taxon>
        <taxon>Syphacia</taxon>
    </lineage>
</organism>
<keyword evidence="7" id="KW-0175">Coiled coil</keyword>
<evidence type="ECO:0000259" key="8">
    <source>
        <dbReference type="Pfam" id="PF05131"/>
    </source>
</evidence>
<comment type="subcellular location">
    <subcellularLocation>
        <location evidence="1">Late endosome membrane</location>
        <topology evidence="1">Peripheral membrane protein</topology>
        <orientation evidence="1">Cytoplasmic side</orientation>
    </subcellularLocation>
</comment>
<evidence type="ECO:0000256" key="4">
    <source>
        <dbReference type="ARBA" id="ARBA00022771"/>
    </source>
</evidence>
<evidence type="ECO:0000256" key="5">
    <source>
        <dbReference type="ARBA" id="ARBA00022833"/>
    </source>
</evidence>
<protein>
    <recommendedName>
        <fullName evidence="2">Vacuolar protein sorting-associated protein 18 homolog</fullName>
    </recommendedName>
</protein>
<dbReference type="GO" id="GO:0008270">
    <property type="term" value="F:zinc ion binding"/>
    <property type="evidence" value="ECO:0007669"/>
    <property type="project" value="UniProtKB-KW"/>
</dbReference>
<name>A0A0N5ALM7_9BILA</name>
<dbReference type="GO" id="GO:0048284">
    <property type="term" value="P:organelle fusion"/>
    <property type="evidence" value="ECO:0007669"/>
    <property type="project" value="TreeGrafter"/>
</dbReference>
<dbReference type="GO" id="GO:0006904">
    <property type="term" value="P:vesicle docking involved in exocytosis"/>
    <property type="evidence" value="ECO:0007669"/>
    <property type="project" value="TreeGrafter"/>
</dbReference>
<evidence type="ECO:0000313" key="11">
    <source>
        <dbReference type="WBParaSite" id="SMUV_0000545001-mRNA-1"/>
    </source>
</evidence>
<keyword evidence="3" id="KW-0479">Metal-binding</keyword>
<keyword evidence="4" id="KW-0863">Zinc-finger</keyword>
<dbReference type="GO" id="GO:0030674">
    <property type="term" value="F:protein-macromolecule adaptor activity"/>
    <property type="evidence" value="ECO:0007669"/>
    <property type="project" value="TreeGrafter"/>
</dbReference>
<dbReference type="Pfam" id="PF05131">
    <property type="entry name" value="Pep3_Vps18"/>
    <property type="match status" value="1"/>
</dbReference>
<evidence type="ECO:0000256" key="2">
    <source>
        <dbReference type="ARBA" id="ARBA00017338"/>
    </source>
</evidence>
<evidence type="ECO:0000256" key="7">
    <source>
        <dbReference type="SAM" id="Coils"/>
    </source>
</evidence>
<dbReference type="Pfam" id="PF26148">
    <property type="entry name" value="VPS18_RING_C"/>
    <property type="match status" value="1"/>
</dbReference>
<accession>A0A0N5ALM7</accession>
<dbReference type="PANTHER" id="PTHR23323">
    <property type="entry name" value="VACUOLAR PROTEIN SORTING-ASSOCIATED PROTEIN"/>
    <property type="match status" value="1"/>
</dbReference>
<keyword evidence="5" id="KW-0862">Zinc</keyword>
<feature type="domain" description="Pep3/Vps18 RING C-terminal" evidence="9">
    <location>
        <begin position="900"/>
        <end position="1004"/>
    </location>
</feature>
<dbReference type="InterPro" id="IPR007810">
    <property type="entry name" value="Pep3/Vps18_beta-prop"/>
</dbReference>
<evidence type="ECO:0000256" key="1">
    <source>
        <dbReference type="ARBA" id="ARBA00004492"/>
    </source>
</evidence>
<dbReference type="GO" id="GO:0008333">
    <property type="term" value="P:endosome to lysosome transport"/>
    <property type="evidence" value="ECO:0007669"/>
    <property type="project" value="TreeGrafter"/>
</dbReference>
<evidence type="ECO:0000313" key="10">
    <source>
        <dbReference type="Proteomes" id="UP000046393"/>
    </source>
</evidence>
<dbReference type="PANTHER" id="PTHR23323:SF26">
    <property type="entry name" value="VACUOLAR PROTEIN SORTING-ASSOCIATED PROTEIN 18 HOMOLOG"/>
    <property type="match status" value="1"/>
</dbReference>
<dbReference type="GO" id="GO:0031902">
    <property type="term" value="C:late endosome membrane"/>
    <property type="evidence" value="ECO:0007669"/>
    <property type="project" value="UniProtKB-SubCell"/>
</dbReference>
<keyword evidence="6" id="KW-0472">Membrane</keyword>
<dbReference type="AlphaFoldDB" id="A0A0N5ALM7"/>
<evidence type="ECO:0000256" key="6">
    <source>
        <dbReference type="ARBA" id="ARBA00023136"/>
    </source>
</evidence>
<dbReference type="SUPFAM" id="SSF57850">
    <property type="entry name" value="RING/U-box"/>
    <property type="match status" value="1"/>
</dbReference>
<dbReference type="STRING" id="451379.A0A0N5ALM7"/>
<dbReference type="GO" id="GO:0030897">
    <property type="term" value="C:HOPS complex"/>
    <property type="evidence" value="ECO:0007669"/>
    <property type="project" value="TreeGrafter"/>
</dbReference>
<evidence type="ECO:0000259" key="9">
    <source>
        <dbReference type="Pfam" id="PF26148"/>
    </source>
</evidence>
<proteinExistence type="predicted"/>
<sequence>FSIITVALIKRIKIKTFLRPKGNITHVTASNGELVLTTNARDVLHISAQNVVNKQADIVLPLSTHDRIAYVHVDIGGTHAILSSTSGENFYVNLKSNQQRPFKRAKDNVITAVGWNSSLSTDNETSFIALGTNKGKRTLNCFRLGNLYETLIQSGGSCLYFKELNHCLTGIKGLPVTNMELFKCDDRRKYLYIYDLYNCEFRWALCICYPGRLYCLTAMLSKVDSSASQPVLGTMWSSAFLEQFVPTLQPLFTFKDGVRFHCMDDMQRTLPSAFVIYPKDLSGSLPRHYCWLGADGFTIGEINISAQDGYNMITEGPHIQHRLVNGRHDYPLDIAITEYHVLLLYSDRLEAVSLLNQKRVYEEPIGMHTSQVRGMSRDSVTETVWIYTDSSISRYQPDEETRNVWPIYLERGDFAKARSVTSKLSDKGPYQLVLKKEADKLIAEKNYVGAAELLAESPGSFEVIVSRFLSTIDDRRSGLKRFLELQFGNLSDNSSRDRIRRCVLVLWLIEVQLTELAELRLMSGPKVSSETTMVQVTNERDTKIYSVKKAFEQFLSSPVILECINESREAVYRLMISHADFDNQLFLAKKLKDVKTILDIYLLQMKYEDALEVILEQTDLSYFYKYSPLLIEYIPYELVKAWIEKGDQLLPEKLLPTLYRCQQKPKMVAAAFKYLKNIIRSDKATKPVHNFMISICSIYKSDELLEYLKSFGYEKALVPYDLEYALRICLEKEDLKECSIFLYCVDGLYDEAVSLALTVDVELAKECAKRMGASAEDSICELYEQNQVVPLEVRRNIWLKIARYIIEEQKDVVACITLLKESDDIIKIQDVLPFFPDFASIKHFKEPLCKCLQEHSGKIKAMQRQMKDAAEIAQQIRSDSEKLKKNSNCYYFRLVIIRGSDRCSLCEEVVMSRPFYAFNCRHFFHRDCIEKEVIASFSEKEKARFRELKERERLLEKLLDGIDKHLYQPTKKQREYREEQSNVRLELSDMVTGDCLLCGTVMIKSVATSFYTDTEYKEELTKW</sequence>
<dbReference type="WBParaSite" id="SMUV_0000545001-mRNA-1">
    <property type="protein sequence ID" value="SMUV_0000545001-mRNA-1"/>
    <property type="gene ID" value="SMUV_0000545001"/>
</dbReference>
<dbReference type="GO" id="GO:0007032">
    <property type="term" value="P:endosome organization"/>
    <property type="evidence" value="ECO:0007669"/>
    <property type="project" value="TreeGrafter"/>
</dbReference>
<dbReference type="InterPro" id="IPR058919">
    <property type="entry name" value="Pep3/Vps18_RING_C"/>
</dbReference>
<dbReference type="GO" id="GO:0007040">
    <property type="term" value="P:lysosome organization"/>
    <property type="evidence" value="ECO:0007669"/>
    <property type="project" value="TreeGrafter"/>
</dbReference>
<dbReference type="Proteomes" id="UP000046393">
    <property type="component" value="Unplaced"/>
</dbReference>
<feature type="coiled-coil region" evidence="7">
    <location>
        <begin position="852"/>
        <end position="886"/>
    </location>
</feature>